<evidence type="ECO:0000313" key="3">
    <source>
        <dbReference type="Proteomes" id="UP000823775"/>
    </source>
</evidence>
<name>A0ABS8RIX5_DATST</name>
<keyword evidence="3" id="KW-1185">Reference proteome</keyword>
<accession>A0ABS8RIX5</accession>
<dbReference type="Proteomes" id="UP000823775">
    <property type="component" value="Unassembled WGS sequence"/>
</dbReference>
<protein>
    <submittedName>
        <fullName evidence="2">Uncharacterized protein</fullName>
    </submittedName>
</protein>
<feature type="compositionally biased region" description="Low complexity" evidence="1">
    <location>
        <begin position="34"/>
        <end position="46"/>
    </location>
</feature>
<proteinExistence type="predicted"/>
<sequence length="55" mass="5750">MAMDVLSSAQILMLVRVETDVHADTYVGEGVGNSDSDALSDAYDSAEIGESGDEI</sequence>
<feature type="non-terminal residue" evidence="2">
    <location>
        <position position="55"/>
    </location>
</feature>
<gene>
    <name evidence="2" type="ORF">HAX54_015670</name>
</gene>
<organism evidence="2 3">
    <name type="scientific">Datura stramonium</name>
    <name type="common">Jimsonweed</name>
    <name type="synonym">Common thornapple</name>
    <dbReference type="NCBI Taxonomy" id="4076"/>
    <lineage>
        <taxon>Eukaryota</taxon>
        <taxon>Viridiplantae</taxon>
        <taxon>Streptophyta</taxon>
        <taxon>Embryophyta</taxon>
        <taxon>Tracheophyta</taxon>
        <taxon>Spermatophyta</taxon>
        <taxon>Magnoliopsida</taxon>
        <taxon>eudicotyledons</taxon>
        <taxon>Gunneridae</taxon>
        <taxon>Pentapetalae</taxon>
        <taxon>asterids</taxon>
        <taxon>lamiids</taxon>
        <taxon>Solanales</taxon>
        <taxon>Solanaceae</taxon>
        <taxon>Solanoideae</taxon>
        <taxon>Datureae</taxon>
        <taxon>Datura</taxon>
    </lineage>
</organism>
<dbReference type="EMBL" id="JACEIK010000020">
    <property type="protein sequence ID" value="MCD7446766.1"/>
    <property type="molecule type" value="Genomic_DNA"/>
</dbReference>
<evidence type="ECO:0000256" key="1">
    <source>
        <dbReference type="SAM" id="MobiDB-lite"/>
    </source>
</evidence>
<evidence type="ECO:0000313" key="2">
    <source>
        <dbReference type="EMBL" id="MCD7446766.1"/>
    </source>
</evidence>
<comment type="caution">
    <text evidence="2">The sequence shown here is derived from an EMBL/GenBank/DDBJ whole genome shotgun (WGS) entry which is preliminary data.</text>
</comment>
<feature type="region of interest" description="Disordered" evidence="1">
    <location>
        <begin position="26"/>
        <end position="55"/>
    </location>
</feature>
<reference evidence="2 3" key="1">
    <citation type="journal article" date="2021" name="BMC Genomics">
        <title>Datura genome reveals duplications of psychoactive alkaloid biosynthetic genes and high mutation rate following tissue culture.</title>
        <authorList>
            <person name="Rajewski A."/>
            <person name="Carter-House D."/>
            <person name="Stajich J."/>
            <person name="Litt A."/>
        </authorList>
    </citation>
    <scope>NUCLEOTIDE SEQUENCE [LARGE SCALE GENOMIC DNA]</scope>
    <source>
        <strain evidence="2">AR-01</strain>
    </source>
</reference>